<name>A0ABT4VTS6_9HYPH</name>
<comment type="similarity">
    <text evidence="2">Belongs to the drug/metabolite transporter (DMT) superfamily. 10 TMS drug/metabolite exporter (DME) (TC 2.A.7.3) family.</text>
</comment>
<evidence type="ECO:0000256" key="5">
    <source>
        <dbReference type="ARBA" id="ARBA00023136"/>
    </source>
</evidence>
<sequence length="312" mass="33705">MDETQSSALTGISLKLASVVFFVAMATCIKAAGDGVPAGQIVFFRSSMAMIPVFLYLIWRRQLHTAFHTKNPMGHLWRGLVGVSAMACGFYGLTQLPLPDAIALGYARPLLMVVLASLVLGETIRIYRWSAVAVGLVGVLVISWPLLTLFDGGFWQNGQSRGVVAVLTSAFLVAFAMILVRRLITTEKTPTIVLYFSLSATVLSLATIPFGWVPLDTPALLLLISAGVLGGLGQILLTQSYRYAEVSTIAPFEYTSIVFGIVAGYFLFGNVPQWSMIIGTAIVVAAGLYIIVREHRLGVEQKAARRFTTPQG</sequence>
<dbReference type="InterPro" id="IPR000620">
    <property type="entry name" value="EamA_dom"/>
</dbReference>
<feature type="transmembrane region" description="Helical" evidence="6">
    <location>
        <begin position="12"/>
        <end position="32"/>
    </location>
</feature>
<dbReference type="InterPro" id="IPR037185">
    <property type="entry name" value="EmrE-like"/>
</dbReference>
<dbReference type="RefSeq" id="WP_271092045.1">
    <property type="nucleotide sequence ID" value="NZ_JAPJZH010000019.1"/>
</dbReference>
<dbReference type="PANTHER" id="PTHR22911">
    <property type="entry name" value="ACYL-MALONYL CONDENSING ENZYME-RELATED"/>
    <property type="match status" value="1"/>
</dbReference>
<feature type="transmembrane region" description="Helical" evidence="6">
    <location>
        <begin position="102"/>
        <end position="120"/>
    </location>
</feature>
<evidence type="ECO:0000313" key="8">
    <source>
        <dbReference type="EMBL" id="MDA4848116.1"/>
    </source>
</evidence>
<reference evidence="8" key="1">
    <citation type="submission" date="2022-11" db="EMBL/GenBank/DDBJ databases">
        <title>Hoeflea poritis sp. nov., isolated from scleractinian coral Porites lutea.</title>
        <authorList>
            <person name="Zhang G."/>
            <person name="Wei Q."/>
            <person name="Cai L."/>
        </authorList>
    </citation>
    <scope>NUCLEOTIDE SEQUENCE</scope>
    <source>
        <strain evidence="8">E7-10</strain>
    </source>
</reference>
<gene>
    <name evidence="8" type="ORF">OOZ53_22350</name>
</gene>
<feature type="transmembrane region" description="Helical" evidence="6">
    <location>
        <begin position="249"/>
        <end position="268"/>
    </location>
</feature>
<keyword evidence="3 6" id="KW-0812">Transmembrane</keyword>
<comment type="caution">
    <text evidence="8">The sequence shown here is derived from an EMBL/GenBank/DDBJ whole genome shotgun (WGS) entry which is preliminary data.</text>
</comment>
<comment type="subcellular location">
    <subcellularLocation>
        <location evidence="1">Membrane</location>
        <topology evidence="1">Multi-pass membrane protein</topology>
    </subcellularLocation>
</comment>
<feature type="transmembrane region" description="Helical" evidence="6">
    <location>
        <begin position="38"/>
        <end position="59"/>
    </location>
</feature>
<evidence type="ECO:0000259" key="7">
    <source>
        <dbReference type="Pfam" id="PF00892"/>
    </source>
</evidence>
<feature type="domain" description="EamA" evidence="7">
    <location>
        <begin position="10"/>
        <end position="143"/>
    </location>
</feature>
<feature type="transmembrane region" description="Helical" evidence="6">
    <location>
        <begin position="132"/>
        <end position="150"/>
    </location>
</feature>
<feature type="transmembrane region" description="Helical" evidence="6">
    <location>
        <begin position="274"/>
        <end position="292"/>
    </location>
</feature>
<feature type="transmembrane region" description="Helical" evidence="6">
    <location>
        <begin position="219"/>
        <end position="237"/>
    </location>
</feature>
<dbReference type="Pfam" id="PF00892">
    <property type="entry name" value="EamA"/>
    <property type="match status" value="2"/>
</dbReference>
<protein>
    <submittedName>
        <fullName evidence="8">DMT family transporter</fullName>
    </submittedName>
</protein>
<organism evidence="8 9">
    <name type="scientific">Hoeflea poritis</name>
    <dbReference type="NCBI Taxonomy" id="2993659"/>
    <lineage>
        <taxon>Bacteria</taxon>
        <taxon>Pseudomonadati</taxon>
        <taxon>Pseudomonadota</taxon>
        <taxon>Alphaproteobacteria</taxon>
        <taxon>Hyphomicrobiales</taxon>
        <taxon>Rhizobiaceae</taxon>
        <taxon>Hoeflea</taxon>
    </lineage>
</organism>
<dbReference type="SUPFAM" id="SSF103481">
    <property type="entry name" value="Multidrug resistance efflux transporter EmrE"/>
    <property type="match status" value="2"/>
</dbReference>
<keyword evidence="4 6" id="KW-1133">Transmembrane helix</keyword>
<evidence type="ECO:0000256" key="3">
    <source>
        <dbReference type="ARBA" id="ARBA00022692"/>
    </source>
</evidence>
<dbReference type="PANTHER" id="PTHR22911:SF6">
    <property type="entry name" value="SOLUTE CARRIER FAMILY 35 MEMBER G1"/>
    <property type="match status" value="1"/>
</dbReference>
<evidence type="ECO:0000256" key="2">
    <source>
        <dbReference type="ARBA" id="ARBA00009853"/>
    </source>
</evidence>
<feature type="transmembrane region" description="Helical" evidence="6">
    <location>
        <begin position="162"/>
        <end position="180"/>
    </location>
</feature>
<feature type="transmembrane region" description="Helical" evidence="6">
    <location>
        <begin position="79"/>
        <end position="96"/>
    </location>
</feature>
<evidence type="ECO:0000313" key="9">
    <source>
        <dbReference type="Proteomes" id="UP001148313"/>
    </source>
</evidence>
<feature type="domain" description="EamA" evidence="7">
    <location>
        <begin position="161"/>
        <end position="291"/>
    </location>
</feature>
<dbReference type="EMBL" id="JAPJZH010000019">
    <property type="protein sequence ID" value="MDA4848116.1"/>
    <property type="molecule type" value="Genomic_DNA"/>
</dbReference>
<evidence type="ECO:0000256" key="4">
    <source>
        <dbReference type="ARBA" id="ARBA00022989"/>
    </source>
</evidence>
<evidence type="ECO:0000256" key="6">
    <source>
        <dbReference type="SAM" id="Phobius"/>
    </source>
</evidence>
<dbReference type="Proteomes" id="UP001148313">
    <property type="component" value="Unassembled WGS sequence"/>
</dbReference>
<evidence type="ECO:0000256" key="1">
    <source>
        <dbReference type="ARBA" id="ARBA00004141"/>
    </source>
</evidence>
<keyword evidence="5 6" id="KW-0472">Membrane</keyword>
<proteinExistence type="inferred from homology"/>
<keyword evidence="9" id="KW-1185">Reference proteome</keyword>
<feature type="transmembrane region" description="Helical" evidence="6">
    <location>
        <begin position="192"/>
        <end position="213"/>
    </location>
</feature>
<accession>A0ABT4VTS6</accession>